<dbReference type="EMBL" id="CWKH01000001">
    <property type="protein sequence ID" value="CRZ14328.1"/>
    <property type="molecule type" value="Genomic_DNA"/>
</dbReference>
<dbReference type="NCBIfam" id="TIGR03083">
    <property type="entry name" value="maleylpyruvate isomerase family mycothiol-dependent enzyme"/>
    <property type="match status" value="1"/>
</dbReference>
<sequence>MDVTIAEDVRAERATFADLLIKVGPSAPTGCGEWTALDLAAHLVGEERFGGVTTFVARSLVAGGLSVPATPRLVDKAMRMERRHGFTALVNRLRQPVPPLLLRPLVAPLTLFEYWTHHDDLIRCHNGVHSVPAALAEAVPLVLRYQLKKLPAGVRVTVGTNDGHCHWSAGPKRGPKVMLGGSPPDLIRWLSGRPAAGEITMTGPDATVQTLRAFTGRV</sequence>
<gene>
    <name evidence="2" type="ORF">BN2156_01176</name>
</gene>
<dbReference type="AlphaFoldDB" id="A0A0H5RJZ6"/>
<evidence type="ECO:0000313" key="3">
    <source>
        <dbReference type="Proteomes" id="UP000199147"/>
    </source>
</evidence>
<dbReference type="Pfam" id="PF11716">
    <property type="entry name" value="MDMPI_N"/>
    <property type="match status" value="1"/>
</dbReference>
<dbReference type="InterPro" id="IPR024344">
    <property type="entry name" value="MDMPI_metal-binding"/>
</dbReference>
<protein>
    <recommendedName>
        <fullName evidence="1">Mycothiol-dependent maleylpyruvate isomerase metal-binding domain-containing protein</fullName>
    </recommendedName>
</protein>
<evidence type="ECO:0000259" key="1">
    <source>
        <dbReference type="Pfam" id="PF11716"/>
    </source>
</evidence>
<dbReference type="STRING" id="146018.BN2156_01176"/>
<dbReference type="SUPFAM" id="SSF109854">
    <property type="entry name" value="DinB/YfiT-like putative metalloenzymes"/>
    <property type="match status" value="1"/>
</dbReference>
<name>A0A0H5RJZ6_9MYCO</name>
<dbReference type="InterPro" id="IPR034660">
    <property type="entry name" value="DinB/YfiT-like"/>
</dbReference>
<reference evidence="3" key="1">
    <citation type="submission" date="2015-07" db="EMBL/GenBank/DDBJ databases">
        <authorList>
            <person name="Urmite Genomes"/>
        </authorList>
    </citation>
    <scope>NUCLEOTIDE SEQUENCE [LARGE SCALE GENOMIC DNA]</scope>
    <source>
        <strain evidence="3">type strain: ATCC 49404</strain>
    </source>
</reference>
<organism evidence="2 3">
    <name type="scientific">Mycolicibacterium neworleansense</name>
    <dbReference type="NCBI Taxonomy" id="146018"/>
    <lineage>
        <taxon>Bacteria</taxon>
        <taxon>Bacillati</taxon>
        <taxon>Actinomycetota</taxon>
        <taxon>Actinomycetes</taxon>
        <taxon>Mycobacteriales</taxon>
        <taxon>Mycobacteriaceae</taxon>
        <taxon>Mycolicibacterium</taxon>
    </lineage>
</organism>
<dbReference type="GO" id="GO:0046872">
    <property type="term" value="F:metal ion binding"/>
    <property type="evidence" value="ECO:0007669"/>
    <property type="project" value="InterPro"/>
</dbReference>
<evidence type="ECO:0000313" key="2">
    <source>
        <dbReference type="EMBL" id="CRZ14328.1"/>
    </source>
</evidence>
<accession>A0A0H5RJZ6</accession>
<dbReference type="SUPFAM" id="SSF55718">
    <property type="entry name" value="SCP-like"/>
    <property type="match status" value="1"/>
</dbReference>
<dbReference type="Proteomes" id="UP000199147">
    <property type="component" value="Unassembled WGS sequence"/>
</dbReference>
<feature type="domain" description="Mycothiol-dependent maleylpyruvate isomerase metal-binding" evidence="1">
    <location>
        <begin position="10"/>
        <end position="121"/>
    </location>
</feature>
<dbReference type="InterPro" id="IPR036527">
    <property type="entry name" value="SCP2_sterol-bd_dom_sf"/>
</dbReference>
<keyword evidence="3" id="KW-1185">Reference proteome</keyword>
<proteinExistence type="predicted"/>
<dbReference type="InterPro" id="IPR017517">
    <property type="entry name" value="Maleyloyr_isom"/>
</dbReference>